<sequence length="284" mass="32124">MTETLNLMQWNIGLTREDEEDIVTSRLKVLESLIEEYTPSIFAIQEADHKDIKDSIPQEEYNFHISDGKVTAYDNDYWYTPSHKFQSPQYIGLVFEHIGPEGDGVLFVNIHAKSQLRGGRGSPEGSLSNLQNDLYAARSKEGYSLEEVVMGDYNVNPYNDCLISKDLLSAHRSLPNVKTQTKTRPIDKRPLYNPTWHFFGRHDGALGTHYYSTPQYGSPWAVFDQVMVTDGLAYDGEAAVELVTEVGQHRLVKDPPKYIPNEEVGSDHLPVVAKIHYETGISTD</sequence>
<name>A0A9X2TJ21_9BACT</name>
<evidence type="ECO:0000313" key="2">
    <source>
        <dbReference type="Proteomes" id="UP001155057"/>
    </source>
</evidence>
<dbReference type="SUPFAM" id="SSF56219">
    <property type="entry name" value="DNase I-like"/>
    <property type="match status" value="1"/>
</dbReference>
<dbReference type="RefSeq" id="WP_259123933.1">
    <property type="nucleotide sequence ID" value="NZ_JANTZO010000005.1"/>
</dbReference>
<dbReference type="InterPro" id="IPR036691">
    <property type="entry name" value="Endo/exonu/phosph_ase_sf"/>
</dbReference>
<gene>
    <name evidence="1" type="ORF">GGP61_001553</name>
</gene>
<reference evidence="1" key="1">
    <citation type="submission" date="2022-08" db="EMBL/GenBank/DDBJ databases">
        <title>Genomic Encyclopedia of Type Strains, Phase V (KMG-V): Genome sequencing to study the core and pangenomes of soil and plant-associated prokaryotes.</title>
        <authorList>
            <person name="Whitman W."/>
        </authorList>
    </citation>
    <scope>NUCLEOTIDE SEQUENCE</scope>
    <source>
        <strain evidence="1">SP3049</strain>
    </source>
</reference>
<evidence type="ECO:0000313" key="1">
    <source>
        <dbReference type="EMBL" id="MCS3709949.1"/>
    </source>
</evidence>
<protein>
    <recommendedName>
        <fullName evidence="3">Endonuclease/exonuclease/phosphatase domain-containing protein</fullName>
    </recommendedName>
</protein>
<accession>A0A9X2TJ21</accession>
<dbReference type="AlphaFoldDB" id="A0A9X2TJ21"/>
<dbReference type="EMBL" id="JANUAE010000004">
    <property type="protein sequence ID" value="MCS3709949.1"/>
    <property type="molecule type" value="Genomic_DNA"/>
</dbReference>
<organism evidence="1 2">
    <name type="scientific">Salinibacter ruber</name>
    <dbReference type="NCBI Taxonomy" id="146919"/>
    <lineage>
        <taxon>Bacteria</taxon>
        <taxon>Pseudomonadati</taxon>
        <taxon>Rhodothermota</taxon>
        <taxon>Rhodothermia</taxon>
        <taxon>Rhodothermales</taxon>
        <taxon>Salinibacteraceae</taxon>
        <taxon>Salinibacter</taxon>
    </lineage>
</organism>
<dbReference type="Proteomes" id="UP001155057">
    <property type="component" value="Unassembled WGS sequence"/>
</dbReference>
<proteinExistence type="predicted"/>
<dbReference type="Gene3D" id="3.60.10.10">
    <property type="entry name" value="Endonuclease/exonuclease/phosphatase"/>
    <property type="match status" value="1"/>
</dbReference>
<comment type="caution">
    <text evidence="1">The sequence shown here is derived from an EMBL/GenBank/DDBJ whole genome shotgun (WGS) entry which is preliminary data.</text>
</comment>
<evidence type="ECO:0008006" key="3">
    <source>
        <dbReference type="Google" id="ProtNLM"/>
    </source>
</evidence>